<organism evidence="8 9">
    <name type="scientific">Leucocoprinus birnbaumii</name>
    <dbReference type="NCBI Taxonomy" id="56174"/>
    <lineage>
        <taxon>Eukaryota</taxon>
        <taxon>Fungi</taxon>
        <taxon>Dikarya</taxon>
        <taxon>Basidiomycota</taxon>
        <taxon>Agaricomycotina</taxon>
        <taxon>Agaricomycetes</taxon>
        <taxon>Agaricomycetidae</taxon>
        <taxon>Agaricales</taxon>
        <taxon>Agaricineae</taxon>
        <taxon>Agaricaceae</taxon>
        <taxon>Leucocoprinus</taxon>
    </lineage>
</organism>
<sequence>MSEYWVSKKKYFCKYCEIYIADDAPSRQHHENGMRHKGNVERYIRGIYKAGEKRKKDQEEEKREMARVEQAARAAFAQDVSTGHAKASSAPEASTSSAARKPATKPSNPYANYTTAAQLGYTDPDVEKMQIRQSQGLVGDWEVVESTPTPVPAEGEGEDMKPALEDTAGGDGTGTGASTAKRPAEVPPEDDTRIFKLRKKTATVGLGEIYDPGLIPIKLKKKEEKSETPEASSSLTTSTTSSTSEVPKWSAISLKPKEPTNNSVPKTGETNGSTTAEDPAASRWSKVQWSQPINEEETAALSEQLLHPSASVADSDKEPTIKSEEGAPVMTKVEPNSSLLPPEPEQPVTGGLFKKRKTPAGAGRGRRQL</sequence>
<accession>A0AAD5VVL7</accession>
<evidence type="ECO:0000313" key="8">
    <source>
        <dbReference type="EMBL" id="KAJ3570018.1"/>
    </source>
</evidence>
<dbReference type="Proteomes" id="UP001213000">
    <property type="component" value="Unassembled WGS sequence"/>
</dbReference>
<dbReference type="Pfam" id="PF06220">
    <property type="entry name" value="zf-U1"/>
    <property type="match status" value="1"/>
</dbReference>
<evidence type="ECO:0000259" key="7">
    <source>
        <dbReference type="PROSITE" id="PS50171"/>
    </source>
</evidence>
<proteinExistence type="predicted"/>
<dbReference type="AlphaFoldDB" id="A0AAD5VVL7"/>
<dbReference type="InterPro" id="IPR013085">
    <property type="entry name" value="U1-CZ_Znf_C2H2"/>
</dbReference>
<comment type="caution">
    <text evidence="8">The sequence shown here is derived from an EMBL/GenBank/DDBJ whole genome shotgun (WGS) entry which is preliminary data.</text>
</comment>
<keyword evidence="3" id="KW-0863">Zinc-finger</keyword>
<dbReference type="InterPro" id="IPR036236">
    <property type="entry name" value="Znf_C2H2_sf"/>
</dbReference>
<dbReference type="EMBL" id="JANIEX010000258">
    <property type="protein sequence ID" value="KAJ3570018.1"/>
    <property type="molecule type" value="Genomic_DNA"/>
</dbReference>
<feature type="region of interest" description="Disordered" evidence="6">
    <location>
        <begin position="51"/>
        <end position="111"/>
    </location>
</feature>
<evidence type="ECO:0000256" key="5">
    <source>
        <dbReference type="ARBA" id="ARBA00023242"/>
    </source>
</evidence>
<evidence type="ECO:0000256" key="6">
    <source>
        <dbReference type="SAM" id="MobiDB-lite"/>
    </source>
</evidence>
<keyword evidence="5" id="KW-0539">Nucleus</keyword>
<feature type="region of interest" description="Disordered" evidence="6">
    <location>
        <begin position="213"/>
        <end position="369"/>
    </location>
</feature>
<protein>
    <recommendedName>
        <fullName evidence="7">Matrin-type domain-containing protein</fullName>
    </recommendedName>
</protein>
<feature type="compositionally biased region" description="Basic residues" evidence="6">
    <location>
        <begin position="353"/>
        <end position="369"/>
    </location>
</feature>
<dbReference type="PANTHER" id="PTHR13173">
    <property type="entry name" value="WW DOMAIN BINDING PROTEIN 4"/>
    <property type="match status" value="1"/>
</dbReference>
<dbReference type="InterPro" id="IPR000690">
    <property type="entry name" value="Matrin/U1-C_Znf_C2H2"/>
</dbReference>
<keyword evidence="2" id="KW-0479">Metal-binding</keyword>
<dbReference type="PANTHER" id="PTHR13173:SF10">
    <property type="entry name" value="WW DOMAIN-BINDING PROTEIN 4"/>
    <property type="match status" value="1"/>
</dbReference>
<keyword evidence="9" id="KW-1185">Reference proteome</keyword>
<feature type="compositionally biased region" description="Basic and acidic residues" evidence="6">
    <location>
        <begin position="314"/>
        <end position="325"/>
    </location>
</feature>
<keyword evidence="4" id="KW-0862">Zinc</keyword>
<evidence type="ECO:0000313" key="9">
    <source>
        <dbReference type="Proteomes" id="UP001213000"/>
    </source>
</evidence>
<dbReference type="InterPro" id="IPR040023">
    <property type="entry name" value="WBP4"/>
</dbReference>
<evidence type="ECO:0000256" key="1">
    <source>
        <dbReference type="ARBA" id="ARBA00004123"/>
    </source>
</evidence>
<evidence type="ECO:0000256" key="4">
    <source>
        <dbReference type="ARBA" id="ARBA00022833"/>
    </source>
</evidence>
<evidence type="ECO:0000256" key="2">
    <source>
        <dbReference type="ARBA" id="ARBA00022723"/>
    </source>
</evidence>
<feature type="compositionally biased region" description="Low complexity" evidence="6">
    <location>
        <begin position="229"/>
        <end position="245"/>
    </location>
</feature>
<dbReference type="GO" id="GO:0003723">
    <property type="term" value="F:RNA binding"/>
    <property type="evidence" value="ECO:0007669"/>
    <property type="project" value="TreeGrafter"/>
</dbReference>
<dbReference type="PROSITE" id="PS50171">
    <property type="entry name" value="ZF_MATRIN"/>
    <property type="match status" value="1"/>
</dbReference>
<feature type="compositionally biased region" description="Low complexity" evidence="6">
    <location>
        <begin position="68"/>
        <end position="78"/>
    </location>
</feature>
<feature type="compositionally biased region" description="Low complexity" evidence="6">
    <location>
        <begin position="85"/>
        <end position="99"/>
    </location>
</feature>
<comment type="subcellular location">
    <subcellularLocation>
        <location evidence="1">Nucleus</location>
    </subcellularLocation>
</comment>
<dbReference type="Gene3D" id="3.30.160.60">
    <property type="entry name" value="Classic Zinc Finger"/>
    <property type="match status" value="1"/>
</dbReference>
<evidence type="ECO:0000256" key="3">
    <source>
        <dbReference type="ARBA" id="ARBA00022771"/>
    </source>
</evidence>
<dbReference type="GO" id="GO:0008270">
    <property type="term" value="F:zinc ion binding"/>
    <property type="evidence" value="ECO:0007669"/>
    <property type="project" value="UniProtKB-KW"/>
</dbReference>
<feature type="region of interest" description="Disordered" evidence="6">
    <location>
        <begin position="137"/>
        <end position="195"/>
    </location>
</feature>
<dbReference type="GO" id="GO:0071011">
    <property type="term" value="C:precatalytic spliceosome"/>
    <property type="evidence" value="ECO:0007669"/>
    <property type="project" value="TreeGrafter"/>
</dbReference>
<dbReference type="InterPro" id="IPR003604">
    <property type="entry name" value="Matrin/U1-like-C_Znf_C2H2"/>
</dbReference>
<dbReference type="SUPFAM" id="SSF57667">
    <property type="entry name" value="beta-beta-alpha zinc fingers"/>
    <property type="match status" value="1"/>
</dbReference>
<feature type="compositionally biased region" description="Polar residues" evidence="6">
    <location>
        <begin position="259"/>
        <end position="276"/>
    </location>
</feature>
<feature type="compositionally biased region" description="Basic and acidic residues" evidence="6">
    <location>
        <begin position="51"/>
        <end position="67"/>
    </location>
</feature>
<dbReference type="GO" id="GO:0000398">
    <property type="term" value="P:mRNA splicing, via spliceosome"/>
    <property type="evidence" value="ECO:0007669"/>
    <property type="project" value="InterPro"/>
</dbReference>
<name>A0AAD5VVL7_9AGAR</name>
<gene>
    <name evidence="8" type="ORF">NP233_g4677</name>
</gene>
<dbReference type="SMART" id="SM00451">
    <property type="entry name" value="ZnF_U1"/>
    <property type="match status" value="1"/>
</dbReference>
<reference evidence="8" key="1">
    <citation type="submission" date="2022-07" db="EMBL/GenBank/DDBJ databases">
        <title>Genome Sequence of Leucocoprinus birnbaumii.</title>
        <authorList>
            <person name="Buettner E."/>
        </authorList>
    </citation>
    <scope>NUCLEOTIDE SEQUENCE</scope>
    <source>
        <strain evidence="8">VT141</strain>
    </source>
</reference>
<feature type="domain" description="Matrin-type" evidence="7">
    <location>
        <begin position="11"/>
        <end position="42"/>
    </location>
</feature>